<name>A0A3E1NM60_9BACT</name>
<dbReference type="AlphaFoldDB" id="A0A3E1NM60"/>
<sequence>MIINAILYDRPVGRVLPGLVKALGKLPDGPGRCRGKDMAIKKPVENFTLQTLNLQEGNQ</sequence>
<accession>A0A3E1NM60</accession>
<gene>
    <name evidence="1" type="ORF">DXN05_09625</name>
</gene>
<protein>
    <submittedName>
        <fullName evidence="1">Uncharacterized protein</fullName>
    </submittedName>
</protein>
<organism evidence="1 2">
    <name type="scientific">Deminuibacter soli</name>
    <dbReference type="NCBI Taxonomy" id="2291815"/>
    <lineage>
        <taxon>Bacteria</taxon>
        <taxon>Pseudomonadati</taxon>
        <taxon>Bacteroidota</taxon>
        <taxon>Chitinophagia</taxon>
        <taxon>Chitinophagales</taxon>
        <taxon>Chitinophagaceae</taxon>
        <taxon>Deminuibacter</taxon>
    </lineage>
</organism>
<comment type="caution">
    <text evidence="1">The sequence shown here is derived from an EMBL/GenBank/DDBJ whole genome shotgun (WGS) entry which is preliminary data.</text>
</comment>
<proteinExistence type="predicted"/>
<keyword evidence="2" id="KW-1185">Reference proteome</keyword>
<evidence type="ECO:0000313" key="1">
    <source>
        <dbReference type="EMBL" id="RFM29013.1"/>
    </source>
</evidence>
<dbReference type="Proteomes" id="UP000261284">
    <property type="component" value="Unassembled WGS sequence"/>
</dbReference>
<evidence type="ECO:0000313" key="2">
    <source>
        <dbReference type="Proteomes" id="UP000261284"/>
    </source>
</evidence>
<reference evidence="1 2" key="1">
    <citation type="submission" date="2018-08" db="EMBL/GenBank/DDBJ databases">
        <title>Chitinophagaceae sp. K23C18032701, a novel bacterium isolated from forest soil.</title>
        <authorList>
            <person name="Wang C."/>
        </authorList>
    </citation>
    <scope>NUCLEOTIDE SEQUENCE [LARGE SCALE GENOMIC DNA]</scope>
    <source>
        <strain evidence="1 2">K23C18032701</strain>
    </source>
</reference>
<dbReference type="EMBL" id="QTJU01000002">
    <property type="protein sequence ID" value="RFM29013.1"/>
    <property type="molecule type" value="Genomic_DNA"/>
</dbReference>